<evidence type="ECO:0000313" key="1">
    <source>
        <dbReference type="Proteomes" id="UP000887565"/>
    </source>
</evidence>
<sequence>MEQLLKDAADSYDFTRGFFQPTRAEMLDESPLRNFGILFGVSLHQLLHVYDWPGGKFDPVAYFVHFFLGVVFSVQNSKKMRNYLKIDSIFWRMDTNSRLKMFVISNLEESKGRVLMKCFSFNRKGNIEKPHDWQDEDFADIASKLGSDVKFYQFESHHYDIEYKRNMVKNTNVLTEHEVDVLGLFVKTLYEPSVKIKPRLVKLAQRKASSRLHKVPTLVSESDHSQSMEDFLDGMFLYPEKVEFTKTHIHDFTSHVAQYVGDGPTAQFNIFVLKTFTSNWKHIINDYPFTFHVVDTSLNMPKPDIEKRIIQVIVDHAKRKELAARRTFADKMLVTYVNFNAERMPLKQQELPISTLPCCDLSKSMAEIANMLKNMDMNDEQKVKDMDGAAAYLNFQLQHEILIEKLMKNNLCTENSRCLSRYIHGQLASSSSNSYVARYNGETDYEKNHRTNFIFETGSPDLHVMLAIHEDEDFSADAVMQVLSERNLPFNP</sequence>
<protein>
    <submittedName>
        <fullName evidence="2">Uncharacterized protein</fullName>
    </submittedName>
</protein>
<dbReference type="Proteomes" id="UP000887565">
    <property type="component" value="Unplaced"/>
</dbReference>
<dbReference type="AlphaFoldDB" id="A0A915I6X0"/>
<accession>A0A915I6X0</accession>
<keyword evidence="1" id="KW-1185">Reference proteome</keyword>
<organism evidence="1 2">
    <name type="scientific">Romanomermis culicivorax</name>
    <name type="common">Nematode worm</name>
    <dbReference type="NCBI Taxonomy" id="13658"/>
    <lineage>
        <taxon>Eukaryota</taxon>
        <taxon>Metazoa</taxon>
        <taxon>Ecdysozoa</taxon>
        <taxon>Nematoda</taxon>
        <taxon>Enoplea</taxon>
        <taxon>Dorylaimia</taxon>
        <taxon>Mermithida</taxon>
        <taxon>Mermithoidea</taxon>
        <taxon>Mermithidae</taxon>
        <taxon>Romanomermis</taxon>
    </lineage>
</organism>
<proteinExistence type="predicted"/>
<reference evidence="2" key="1">
    <citation type="submission" date="2022-11" db="UniProtKB">
        <authorList>
            <consortium name="WormBaseParasite"/>
        </authorList>
    </citation>
    <scope>IDENTIFICATION</scope>
</reference>
<dbReference type="WBParaSite" id="nRc.2.0.1.t09616-RA">
    <property type="protein sequence ID" value="nRc.2.0.1.t09616-RA"/>
    <property type="gene ID" value="nRc.2.0.1.g09616"/>
</dbReference>
<evidence type="ECO:0000313" key="2">
    <source>
        <dbReference type="WBParaSite" id="nRc.2.0.1.t09616-RA"/>
    </source>
</evidence>
<name>A0A915I6X0_ROMCU</name>